<reference evidence="2" key="1">
    <citation type="submission" date="2020-11" db="EMBL/GenBank/DDBJ databases">
        <authorList>
            <person name="Tran Van P."/>
        </authorList>
    </citation>
    <scope>NUCLEOTIDE SEQUENCE</scope>
</reference>
<name>A0A7R9DWS5_9NEOP</name>
<protein>
    <submittedName>
        <fullName evidence="2">Uncharacterized protein</fullName>
    </submittedName>
</protein>
<dbReference type="AlphaFoldDB" id="A0A7R9DWS5"/>
<gene>
    <name evidence="2" type="ORF">TMSB3V08_LOCUS128</name>
</gene>
<evidence type="ECO:0000256" key="1">
    <source>
        <dbReference type="SAM" id="MobiDB-lite"/>
    </source>
</evidence>
<sequence length="291" mass="32911">MSIVLDVLPFHPKAKRHRHEKHYGEEENVPNLRTWSDWTVDGILNLWIRDFRRHDNAHYFSLAYTRDTGLDQAQRQIESVEIFFLVVNERRDAMFPKERTLETSVPCVKVFMDMLVLIIGVLTLICDAGSDDSSDFQKQRWWCSVTGFHPVVAEDNKTLPNPRPTGGVRRPDNNADYKATVSNQRLHIPNSQQGVVQFPTQEEGGGGASGGFMDCRIEGEREKVQIFIPVKLVITVINSKGDIDIAIEPLDLVGGRAGSDDVREVLKSGDKLIRSIRQGNNLAFAWRESGN</sequence>
<proteinExistence type="predicted"/>
<evidence type="ECO:0000313" key="2">
    <source>
        <dbReference type="EMBL" id="CAD7423133.1"/>
    </source>
</evidence>
<feature type="region of interest" description="Disordered" evidence="1">
    <location>
        <begin position="154"/>
        <end position="175"/>
    </location>
</feature>
<organism evidence="2">
    <name type="scientific">Timema monikensis</name>
    <dbReference type="NCBI Taxonomy" id="170555"/>
    <lineage>
        <taxon>Eukaryota</taxon>
        <taxon>Metazoa</taxon>
        <taxon>Ecdysozoa</taxon>
        <taxon>Arthropoda</taxon>
        <taxon>Hexapoda</taxon>
        <taxon>Insecta</taxon>
        <taxon>Pterygota</taxon>
        <taxon>Neoptera</taxon>
        <taxon>Polyneoptera</taxon>
        <taxon>Phasmatodea</taxon>
        <taxon>Timematodea</taxon>
        <taxon>Timematoidea</taxon>
        <taxon>Timematidae</taxon>
        <taxon>Timema</taxon>
    </lineage>
</organism>
<accession>A0A7R9DWS5</accession>
<dbReference type="EMBL" id="OB792645">
    <property type="protein sequence ID" value="CAD7423133.1"/>
    <property type="molecule type" value="Genomic_DNA"/>
</dbReference>